<evidence type="ECO:0000256" key="5">
    <source>
        <dbReference type="ARBA" id="ARBA00023136"/>
    </source>
</evidence>
<keyword evidence="2" id="KW-1003">Cell membrane</keyword>
<name>A0ABW5RHU9_9MICO</name>
<keyword evidence="5 7" id="KW-0472">Membrane</keyword>
<feature type="transmembrane region" description="Helical" evidence="7">
    <location>
        <begin position="101"/>
        <end position="123"/>
    </location>
</feature>
<proteinExistence type="predicted"/>
<dbReference type="InterPro" id="IPR001851">
    <property type="entry name" value="ABC_transp_permease"/>
</dbReference>
<dbReference type="RefSeq" id="WP_066059049.1">
    <property type="nucleotide sequence ID" value="NZ_JBHUNF010000002.1"/>
</dbReference>
<dbReference type="PANTHER" id="PTHR43370">
    <property type="entry name" value="SUGAR ABC TRANSPORTER INTEGRAL MEMBRANE PROTEIN-RELATED"/>
    <property type="match status" value="1"/>
</dbReference>
<evidence type="ECO:0000256" key="2">
    <source>
        <dbReference type="ARBA" id="ARBA00022475"/>
    </source>
</evidence>
<comment type="subcellular location">
    <subcellularLocation>
        <location evidence="1">Cell membrane</location>
        <topology evidence="1">Multi-pass membrane protein</topology>
    </subcellularLocation>
</comment>
<evidence type="ECO:0000256" key="3">
    <source>
        <dbReference type="ARBA" id="ARBA00022692"/>
    </source>
</evidence>
<accession>A0ABW5RHU9</accession>
<reference evidence="9" key="1">
    <citation type="journal article" date="2019" name="Int. J. Syst. Evol. Microbiol.">
        <title>The Global Catalogue of Microorganisms (GCM) 10K type strain sequencing project: providing services to taxonomists for standard genome sequencing and annotation.</title>
        <authorList>
            <consortium name="The Broad Institute Genomics Platform"/>
            <consortium name="The Broad Institute Genome Sequencing Center for Infectious Disease"/>
            <person name="Wu L."/>
            <person name="Ma J."/>
        </authorList>
    </citation>
    <scope>NUCLEOTIDE SEQUENCE [LARGE SCALE GENOMIC DNA]</scope>
    <source>
        <strain evidence="9">TISTR 1511</strain>
    </source>
</reference>
<keyword evidence="4 7" id="KW-1133">Transmembrane helix</keyword>
<evidence type="ECO:0000256" key="6">
    <source>
        <dbReference type="SAM" id="MobiDB-lite"/>
    </source>
</evidence>
<evidence type="ECO:0000313" key="9">
    <source>
        <dbReference type="Proteomes" id="UP001597453"/>
    </source>
</evidence>
<feature type="transmembrane region" description="Helical" evidence="7">
    <location>
        <begin position="354"/>
        <end position="377"/>
    </location>
</feature>
<feature type="transmembrane region" description="Helical" evidence="7">
    <location>
        <begin position="214"/>
        <end position="232"/>
    </location>
</feature>
<keyword evidence="9" id="KW-1185">Reference proteome</keyword>
<dbReference type="Proteomes" id="UP001597453">
    <property type="component" value="Unassembled WGS sequence"/>
</dbReference>
<feature type="transmembrane region" description="Helical" evidence="7">
    <location>
        <begin position="398"/>
        <end position="416"/>
    </location>
</feature>
<feature type="transmembrane region" description="Helical" evidence="7">
    <location>
        <begin position="267"/>
        <end position="289"/>
    </location>
</feature>
<sequence>MSTNVATTAPADAPETVAASDTPRKLKTPILLGVFALISLVVFVFGVAPDTLTQVDLNSKSVDMKLPIIDVPTFITNLSFTVVMVALAARAFVNAWNRKRIPMWISAVFAFLWLFALIFWTAAGDSVPLTWLFTGSLVLATPIVFGSLAGVVSERAGVVNLAIEGQLLSGAFAAALVASLTDSWIAGALAAAAAGVVVSCILALFAITYWVEQVVVGVVINMIVIGLTDYLYSALLATDSAKYNDPARYPQINIPGLSQIPVIGPLLFQHTVLGYVMLLSIPLFGYLLFKSRWGLRTRAVGEHPKAADTVGINVNAVRWRNVLLSGVIAGIGGSFYTVGSVGAFSSQITSGQGYIALAAMIFGRWHPIYAALAALLFGFASNFQTFASQAGAGIPSELLATVPYIVTIFAVVGFVGKSQAPAADGVPYIKQGR</sequence>
<dbReference type="PANTHER" id="PTHR43370:SF1">
    <property type="entry name" value="GUANOSINE ABC TRANSPORTER PERMEASE PROTEIN NUPQ"/>
    <property type="match status" value="1"/>
</dbReference>
<evidence type="ECO:0000256" key="4">
    <source>
        <dbReference type="ARBA" id="ARBA00022989"/>
    </source>
</evidence>
<dbReference type="Pfam" id="PF02653">
    <property type="entry name" value="BPD_transp_2"/>
    <property type="match status" value="1"/>
</dbReference>
<evidence type="ECO:0000256" key="7">
    <source>
        <dbReference type="SAM" id="Phobius"/>
    </source>
</evidence>
<feature type="transmembrane region" description="Helical" evidence="7">
    <location>
        <begin position="158"/>
        <end position="178"/>
    </location>
</feature>
<feature type="transmembrane region" description="Helical" evidence="7">
    <location>
        <begin position="30"/>
        <end position="48"/>
    </location>
</feature>
<dbReference type="EMBL" id="JBHUNF010000002">
    <property type="protein sequence ID" value="MFD2674613.1"/>
    <property type="molecule type" value="Genomic_DNA"/>
</dbReference>
<organism evidence="8 9">
    <name type="scientific">Gulosibacter bifidus</name>
    <dbReference type="NCBI Taxonomy" id="272239"/>
    <lineage>
        <taxon>Bacteria</taxon>
        <taxon>Bacillati</taxon>
        <taxon>Actinomycetota</taxon>
        <taxon>Actinomycetes</taxon>
        <taxon>Micrococcales</taxon>
        <taxon>Microbacteriaceae</taxon>
        <taxon>Gulosibacter</taxon>
    </lineage>
</organism>
<feature type="region of interest" description="Disordered" evidence="6">
    <location>
        <begin position="1"/>
        <end position="20"/>
    </location>
</feature>
<comment type="caution">
    <text evidence="8">The sequence shown here is derived from an EMBL/GenBank/DDBJ whole genome shotgun (WGS) entry which is preliminary data.</text>
</comment>
<keyword evidence="3 7" id="KW-0812">Transmembrane</keyword>
<feature type="transmembrane region" description="Helical" evidence="7">
    <location>
        <begin position="322"/>
        <end position="342"/>
    </location>
</feature>
<gene>
    <name evidence="8" type="ORF">ACFSUQ_04770</name>
</gene>
<evidence type="ECO:0000313" key="8">
    <source>
        <dbReference type="EMBL" id="MFD2674613.1"/>
    </source>
</evidence>
<feature type="transmembrane region" description="Helical" evidence="7">
    <location>
        <begin position="129"/>
        <end position="151"/>
    </location>
</feature>
<dbReference type="CDD" id="cd06580">
    <property type="entry name" value="TM_PBP1_transp_TpRbsC_like"/>
    <property type="match status" value="1"/>
</dbReference>
<evidence type="ECO:0000256" key="1">
    <source>
        <dbReference type="ARBA" id="ARBA00004651"/>
    </source>
</evidence>
<feature type="transmembrane region" description="Helical" evidence="7">
    <location>
        <begin position="68"/>
        <end position="89"/>
    </location>
</feature>
<feature type="transmembrane region" description="Helical" evidence="7">
    <location>
        <begin position="184"/>
        <end position="207"/>
    </location>
</feature>
<protein>
    <submittedName>
        <fullName evidence="8">ABC transporter permease</fullName>
    </submittedName>
</protein>